<accession>A0A855F5A2</accession>
<evidence type="ECO:0000256" key="4">
    <source>
        <dbReference type="ARBA" id="ARBA00022475"/>
    </source>
</evidence>
<keyword evidence="3" id="KW-0813">Transport</keyword>
<name>A0A855F5A2_RAOOR</name>
<feature type="transmembrane region" description="Helical" evidence="8">
    <location>
        <begin position="131"/>
        <end position="153"/>
    </location>
</feature>
<keyword evidence="5 8" id="KW-0812">Transmembrane</keyword>
<dbReference type="RefSeq" id="WP_048023738.1">
    <property type="nucleotide sequence ID" value="NZ_CP013338.1"/>
</dbReference>
<organism evidence="10 11">
    <name type="scientific">Raoultella ornithinolytica</name>
    <name type="common">Klebsiella ornithinolytica</name>
    <dbReference type="NCBI Taxonomy" id="54291"/>
    <lineage>
        <taxon>Bacteria</taxon>
        <taxon>Pseudomonadati</taxon>
        <taxon>Pseudomonadota</taxon>
        <taxon>Gammaproteobacteria</taxon>
        <taxon>Enterobacterales</taxon>
        <taxon>Enterobacteriaceae</taxon>
        <taxon>Klebsiella/Raoultella group</taxon>
        <taxon>Raoultella</taxon>
    </lineage>
</organism>
<feature type="transmembrane region" description="Helical" evidence="8">
    <location>
        <begin position="391"/>
        <end position="412"/>
    </location>
</feature>
<sequence length="470" mass="50700">MTGMYGFSTGKPFLPDHEGGEMNASPVRMDDLPLNGFHCRIAALTFGAHLVDGYVLGVIGYAIIQLTPAMLLTPFMAGMIGGAALLGLFIGSLILGWVSDHIGRQKIFTLSFVLITIASFLQFFATTPEQLIGLRILIGIGLGGDYSVGHTLLAEFAPRRHRGILLGAFSVVWTIGYVLASLVGHHFISENPEAWRWLLASSTLPALLITLLRWGTPESPRWLLRQGRFAEAHAVVRRCFGPHVLLGDEVVTATNKRIGTLFSPRYWRRTAFNSIFFVCLVIPWFVIYTWLPTIAETIGLEDALTASLLLNALLIVGALLGLVLTHLLAHRHFLLGSFLLLATTLIAMAFLPAGSPWTLLLFILFSTTISAVSNLVGILPAESFPTDIRSLGVGFATAMSRLGAAIGTGLLPWTLAQWGMTVTLLLLAGVLLIGFVVTWLWAPETKALPLASAGSGDKRQGGANEHSVGV</sequence>
<keyword evidence="4" id="KW-1003">Cell membrane</keyword>
<dbReference type="PROSITE" id="PS00217">
    <property type="entry name" value="SUGAR_TRANSPORT_2"/>
    <property type="match status" value="1"/>
</dbReference>
<gene>
    <name evidence="10" type="ORF">CFY86_22225</name>
</gene>
<evidence type="ECO:0000256" key="1">
    <source>
        <dbReference type="ARBA" id="ARBA00004651"/>
    </source>
</evidence>
<dbReference type="InterPro" id="IPR005828">
    <property type="entry name" value="MFS_sugar_transport-like"/>
</dbReference>
<dbReference type="EMBL" id="NKYI01000029">
    <property type="protein sequence ID" value="PIK82073.1"/>
    <property type="molecule type" value="Genomic_DNA"/>
</dbReference>
<feature type="transmembrane region" description="Helical" evidence="8">
    <location>
        <begin position="107"/>
        <end position="125"/>
    </location>
</feature>
<evidence type="ECO:0000313" key="10">
    <source>
        <dbReference type="EMBL" id="PIK82073.1"/>
    </source>
</evidence>
<evidence type="ECO:0000256" key="2">
    <source>
        <dbReference type="ARBA" id="ARBA00010992"/>
    </source>
</evidence>
<dbReference type="PANTHER" id="PTHR23511">
    <property type="entry name" value="SYNAPTIC VESICLE GLYCOPROTEIN 2"/>
    <property type="match status" value="1"/>
</dbReference>
<evidence type="ECO:0000256" key="5">
    <source>
        <dbReference type="ARBA" id="ARBA00022692"/>
    </source>
</evidence>
<dbReference type="GO" id="GO:0022857">
    <property type="term" value="F:transmembrane transporter activity"/>
    <property type="evidence" value="ECO:0007669"/>
    <property type="project" value="InterPro"/>
</dbReference>
<evidence type="ECO:0000256" key="7">
    <source>
        <dbReference type="ARBA" id="ARBA00023136"/>
    </source>
</evidence>
<feature type="transmembrane region" description="Helical" evidence="8">
    <location>
        <begin position="357"/>
        <end position="379"/>
    </location>
</feature>
<dbReference type="PANTHER" id="PTHR23511:SF34">
    <property type="entry name" value="SYNAPTIC VESICLE GLYCOPROTEIN 2"/>
    <property type="match status" value="1"/>
</dbReference>
<dbReference type="SUPFAM" id="SSF103473">
    <property type="entry name" value="MFS general substrate transporter"/>
    <property type="match status" value="1"/>
</dbReference>
<evidence type="ECO:0000256" key="8">
    <source>
        <dbReference type="SAM" id="Phobius"/>
    </source>
</evidence>
<feature type="transmembrane region" description="Helical" evidence="8">
    <location>
        <begin position="303"/>
        <end position="325"/>
    </location>
</feature>
<keyword evidence="6 8" id="KW-1133">Transmembrane helix</keyword>
<dbReference type="GO" id="GO:0005886">
    <property type="term" value="C:plasma membrane"/>
    <property type="evidence" value="ECO:0007669"/>
    <property type="project" value="UniProtKB-SubCell"/>
</dbReference>
<feature type="transmembrane region" description="Helical" evidence="8">
    <location>
        <begin position="418"/>
        <end position="442"/>
    </location>
</feature>
<dbReference type="InterPro" id="IPR005829">
    <property type="entry name" value="Sugar_transporter_CS"/>
</dbReference>
<dbReference type="PROSITE" id="PS50850">
    <property type="entry name" value="MFS"/>
    <property type="match status" value="1"/>
</dbReference>
<comment type="subcellular location">
    <subcellularLocation>
        <location evidence="1">Cell membrane</location>
        <topology evidence="1">Multi-pass membrane protein</topology>
    </subcellularLocation>
</comment>
<evidence type="ECO:0000313" key="11">
    <source>
        <dbReference type="Proteomes" id="UP000229713"/>
    </source>
</evidence>
<evidence type="ECO:0000256" key="3">
    <source>
        <dbReference type="ARBA" id="ARBA00022448"/>
    </source>
</evidence>
<feature type="transmembrane region" description="Helical" evidence="8">
    <location>
        <begin position="271"/>
        <end position="291"/>
    </location>
</feature>
<reference evidence="10 11" key="1">
    <citation type="submission" date="2017-07" db="EMBL/GenBank/DDBJ databases">
        <title>Raoultella ornithinolytica strain HH3 draft genome.</title>
        <authorList>
            <person name="Duceppe M.-O."/>
            <person name="Huang H."/>
            <person name="Phipps-Todd B."/>
        </authorList>
    </citation>
    <scope>NUCLEOTIDE SEQUENCE [LARGE SCALE GENOMIC DNA]</scope>
    <source>
        <strain evidence="10 11">HH3</strain>
    </source>
</reference>
<feature type="transmembrane region" description="Helical" evidence="8">
    <location>
        <begin position="165"/>
        <end position="188"/>
    </location>
</feature>
<proteinExistence type="inferred from homology"/>
<dbReference type="CDD" id="cd17316">
    <property type="entry name" value="MFS_SV2_like"/>
    <property type="match status" value="1"/>
</dbReference>
<dbReference type="Pfam" id="PF00083">
    <property type="entry name" value="Sugar_tr"/>
    <property type="match status" value="1"/>
</dbReference>
<feature type="transmembrane region" description="Helical" evidence="8">
    <location>
        <begin position="70"/>
        <end position="95"/>
    </location>
</feature>
<dbReference type="InterPro" id="IPR020846">
    <property type="entry name" value="MFS_dom"/>
</dbReference>
<protein>
    <submittedName>
        <fullName evidence="10">MFS transporter</fullName>
    </submittedName>
</protein>
<dbReference type="Gene3D" id="1.20.1250.20">
    <property type="entry name" value="MFS general substrate transporter like domains"/>
    <property type="match status" value="1"/>
</dbReference>
<feature type="domain" description="Major facilitator superfamily (MFS) profile" evidence="9">
    <location>
        <begin position="41"/>
        <end position="446"/>
    </location>
</feature>
<keyword evidence="7 8" id="KW-0472">Membrane</keyword>
<comment type="similarity">
    <text evidence="2">Belongs to the major facilitator superfamily. Sugar transporter (TC 2.A.1.1) family.</text>
</comment>
<dbReference type="AlphaFoldDB" id="A0A855F5A2"/>
<feature type="transmembrane region" description="Helical" evidence="8">
    <location>
        <begin position="332"/>
        <end position="351"/>
    </location>
</feature>
<dbReference type="Proteomes" id="UP000229713">
    <property type="component" value="Unassembled WGS sequence"/>
</dbReference>
<feature type="transmembrane region" description="Helical" evidence="8">
    <location>
        <begin position="41"/>
        <end position="64"/>
    </location>
</feature>
<feature type="transmembrane region" description="Helical" evidence="8">
    <location>
        <begin position="194"/>
        <end position="215"/>
    </location>
</feature>
<evidence type="ECO:0000259" key="9">
    <source>
        <dbReference type="PROSITE" id="PS50850"/>
    </source>
</evidence>
<evidence type="ECO:0000256" key="6">
    <source>
        <dbReference type="ARBA" id="ARBA00022989"/>
    </source>
</evidence>
<comment type="caution">
    <text evidence="10">The sequence shown here is derived from an EMBL/GenBank/DDBJ whole genome shotgun (WGS) entry which is preliminary data.</text>
</comment>
<dbReference type="InterPro" id="IPR036259">
    <property type="entry name" value="MFS_trans_sf"/>
</dbReference>